<evidence type="ECO:0000313" key="3">
    <source>
        <dbReference type="WBParaSite" id="EgrG_000873300"/>
    </source>
</evidence>
<proteinExistence type="predicted"/>
<gene>
    <name evidence="1" type="ORF">EgrG_000873300</name>
</gene>
<dbReference type="WBParaSite" id="EgrG_000873300">
    <property type="protein sequence ID" value="EgrG_000873300"/>
    <property type="gene ID" value="EgrG_000873300"/>
</dbReference>
<reference evidence="1 2" key="1">
    <citation type="journal article" date="2013" name="Nature">
        <title>The genomes of four tapeworm species reveal adaptations to parasitism.</title>
        <authorList>
            <person name="Tsai I.J."/>
            <person name="Zarowiecki M."/>
            <person name="Holroyd N."/>
            <person name="Garciarrubio A."/>
            <person name="Sanchez-Flores A."/>
            <person name="Brooks K.L."/>
            <person name="Tracey A."/>
            <person name="Bobes R.J."/>
            <person name="Fragoso G."/>
            <person name="Sciutto E."/>
            <person name="Aslett M."/>
            <person name="Beasley H."/>
            <person name="Bennett H.M."/>
            <person name="Cai J."/>
            <person name="Camicia F."/>
            <person name="Clark R."/>
            <person name="Cucher M."/>
            <person name="De Silva N."/>
            <person name="Day T.A."/>
            <person name="Deplazes P."/>
            <person name="Estrada K."/>
            <person name="Fernandez C."/>
            <person name="Holland P.W."/>
            <person name="Hou J."/>
            <person name="Hu S."/>
            <person name="Huckvale T."/>
            <person name="Hung S.S."/>
            <person name="Kamenetzky L."/>
            <person name="Keane J.A."/>
            <person name="Kiss F."/>
            <person name="Koziol U."/>
            <person name="Lambert O."/>
            <person name="Liu K."/>
            <person name="Luo X."/>
            <person name="Luo Y."/>
            <person name="Macchiaroli N."/>
            <person name="Nichol S."/>
            <person name="Paps J."/>
            <person name="Parkinson J."/>
            <person name="Pouchkina-Stantcheva N."/>
            <person name="Riddiford N."/>
            <person name="Rosenzvit M."/>
            <person name="Salinas G."/>
            <person name="Wasmuth J.D."/>
            <person name="Zamanian M."/>
            <person name="Zheng Y."/>
            <person name="Cai X."/>
            <person name="Soberon X."/>
            <person name="Olson P.D."/>
            <person name="Laclette J.P."/>
            <person name="Brehm K."/>
            <person name="Berriman M."/>
            <person name="Garciarrubio A."/>
            <person name="Bobes R.J."/>
            <person name="Fragoso G."/>
            <person name="Sanchez-Flores A."/>
            <person name="Estrada K."/>
            <person name="Cevallos M.A."/>
            <person name="Morett E."/>
            <person name="Gonzalez V."/>
            <person name="Portillo T."/>
            <person name="Ochoa-Leyva A."/>
            <person name="Jose M.V."/>
            <person name="Sciutto E."/>
            <person name="Landa A."/>
            <person name="Jimenez L."/>
            <person name="Valdes V."/>
            <person name="Carrero J.C."/>
            <person name="Larralde C."/>
            <person name="Morales-Montor J."/>
            <person name="Limon-Lason J."/>
            <person name="Soberon X."/>
            <person name="Laclette J.P."/>
        </authorList>
    </citation>
    <scope>NUCLEOTIDE SEQUENCE [LARGE SCALE GENOMIC DNA]</scope>
</reference>
<dbReference type="Proteomes" id="UP000492820">
    <property type="component" value="Unassembled WGS sequence"/>
</dbReference>
<dbReference type="AlphaFoldDB" id="A0A068WF93"/>
<name>A0A068WF93_ECHGR</name>
<protein>
    <submittedName>
        <fullName evidence="3">Transposase</fullName>
    </submittedName>
</protein>
<accession>A0A068WF93</accession>
<dbReference type="EMBL" id="LK028576">
    <property type="protein sequence ID" value="CDS16311.1"/>
    <property type="molecule type" value="Genomic_DNA"/>
</dbReference>
<reference evidence="1" key="2">
    <citation type="submission" date="2014-06" db="EMBL/GenBank/DDBJ databases">
        <authorList>
            <person name="Aslett M."/>
        </authorList>
    </citation>
    <scope>NUCLEOTIDE SEQUENCE</scope>
</reference>
<sequence length="33" mass="3947">MKVMYPDKKPTVKITDNTNWRIDHTGFHKCEPD</sequence>
<organism evidence="1">
    <name type="scientific">Echinococcus granulosus</name>
    <name type="common">Hydatid tapeworm</name>
    <dbReference type="NCBI Taxonomy" id="6210"/>
    <lineage>
        <taxon>Eukaryota</taxon>
        <taxon>Metazoa</taxon>
        <taxon>Spiralia</taxon>
        <taxon>Lophotrochozoa</taxon>
        <taxon>Platyhelminthes</taxon>
        <taxon>Cestoda</taxon>
        <taxon>Eucestoda</taxon>
        <taxon>Cyclophyllidea</taxon>
        <taxon>Taeniidae</taxon>
        <taxon>Echinococcus</taxon>
        <taxon>Echinococcus granulosus group</taxon>
    </lineage>
</organism>
<reference evidence="3" key="3">
    <citation type="submission" date="2020-10" db="UniProtKB">
        <authorList>
            <consortium name="WormBaseParasite"/>
        </authorList>
    </citation>
    <scope>IDENTIFICATION</scope>
</reference>
<evidence type="ECO:0000313" key="1">
    <source>
        <dbReference type="EMBL" id="CDS16311.1"/>
    </source>
</evidence>
<evidence type="ECO:0000313" key="2">
    <source>
        <dbReference type="Proteomes" id="UP000492820"/>
    </source>
</evidence>